<protein>
    <recommendedName>
        <fullName evidence="4">Flagellar hook-length control protein FliK</fullName>
    </recommendedName>
</protein>
<reference evidence="2 3" key="1">
    <citation type="submission" date="2018-03" db="EMBL/GenBank/DDBJ databases">
        <title>Genome sequence of Clostridium vincentii DSM 10228.</title>
        <authorList>
            <person name="Poehlein A."/>
            <person name="Daniel R."/>
        </authorList>
    </citation>
    <scope>NUCLEOTIDE SEQUENCE [LARGE SCALE GENOMIC DNA]</scope>
    <source>
        <strain evidence="2 3">DSM 10228</strain>
    </source>
</reference>
<keyword evidence="3" id="KW-1185">Reference proteome</keyword>
<keyword evidence="1" id="KW-0175">Coiled coil</keyword>
<evidence type="ECO:0000313" key="2">
    <source>
        <dbReference type="EMBL" id="PRR83030.1"/>
    </source>
</evidence>
<accession>A0A2T0BGJ8</accession>
<comment type="caution">
    <text evidence="2">The sequence shown here is derived from an EMBL/GenBank/DDBJ whole genome shotgun (WGS) entry which is preliminary data.</text>
</comment>
<evidence type="ECO:0000256" key="1">
    <source>
        <dbReference type="SAM" id="Coils"/>
    </source>
</evidence>
<sequence>MPAIWNIGNVSEASNKKVSSKLTFEVGESFKGRIVSKGEGNEVVVKLSDGWQFTAEIEGKVSPNEEGLIKFEVEDFEDGKIKLKIMPNQQTNQGSEGNIIGDFMKKTGMTKESLDILKAMVKYNIPLTKENITFIKSITAFNEKINSNPAEIDNFINKFISGKGIEEGSTKGQQIKDILNDFFKSFKTVSKDDILFFIENDIDINKENIDSYNKLFKSEGTIKEYFDNISKALKDLNIDLTDAKTQDSNSTEKGKVNLLSILKSVAGESGDIVKESVKEVLVENKNKFTTNEFKDKFLKLSALSEKELIDLVKSNLGNKSNITNKDIKTLISNILGKEIDIPEAGLQKIKAAITSQMAAEVIPVKEGEVAKESIKEVLVENKSKFTTSEFNDKFLKLSALSEKELINRVKTNLGKESNITNKDIKTLISNIIGKNIDIPDAGIQKIKAAITSQIAAEAVPVKEGEVDPRRNVIKSIIANAELNFVENDIDISKENIGSFDKILKSGETVKEYINNLSKSLKDLNLDIKDLETILKNNEEESIPKAILSSEEKASLDSKDLASKIYNSNSTDKGKVSMLSLLKSMVGEDVEVTKETIKEVLVQNKNEFTTSEFNDKFLKLNSLSEKELMDVVRSSFGNKENITNNDIKTLISNILGKEIDIPEAQLQKIKDIITFQMKGEIVPENDAAIPTAKGSILEENAKSIISELNIKGADNEIKNSITKEILNLSSNEIIREDIKVKIENMKDIIKDIIAHAQLKGDGMEKVMQFIKGNISDFKLLNSVNNEYYYLDVPIKNNGEEYPCKLIIKDSRKDNKKIDKTNVKMIVAVRTINLGTVDGYLKVNGTNLNVNIKCDDEFVKVIDKTKEKLLEGLKNLGFFTSITVTPKISEISLTTCRGFFEESHDRAIDTKV</sequence>
<feature type="coiled-coil region" evidence="1">
    <location>
        <begin position="513"/>
        <end position="540"/>
    </location>
</feature>
<dbReference type="AlphaFoldDB" id="A0A2T0BGJ8"/>
<evidence type="ECO:0000313" key="3">
    <source>
        <dbReference type="Proteomes" id="UP000239471"/>
    </source>
</evidence>
<gene>
    <name evidence="2" type="ORF">CLVI_12790</name>
</gene>
<dbReference type="RefSeq" id="WP_106059273.1">
    <property type="nucleotide sequence ID" value="NZ_PVXQ01000010.1"/>
</dbReference>
<proteinExistence type="predicted"/>
<dbReference type="OrthoDB" id="1936401at2"/>
<dbReference type="Proteomes" id="UP000239471">
    <property type="component" value="Unassembled WGS sequence"/>
</dbReference>
<name>A0A2T0BGJ8_9CLOT</name>
<organism evidence="2 3">
    <name type="scientific">Clostridium vincentii</name>
    <dbReference type="NCBI Taxonomy" id="52704"/>
    <lineage>
        <taxon>Bacteria</taxon>
        <taxon>Bacillati</taxon>
        <taxon>Bacillota</taxon>
        <taxon>Clostridia</taxon>
        <taxon>Eubacteriales</taxon>
        <taxon>Clostridiaceae</taxon>
        <taxon>Clostridium</taxon>
    </lineage>
</organism>
<dbReference type="EMBL" id="PVXQ01000010">
    <property type="protein sequence ID" value="PRR83030.1"/>
    <property type="molecule type" value="Genomic_DNA"/>
</dbReference>
<evidence type="ECO:0008006" key="4">
    <source>
        <dbReference type="Google" id="ProtNLM"/>
    </source>
</evidence>